<dbReference type="RefSeq" id="WP_092564751.1">
    <property type="nucleotide sequence ID" value="NZ_FNQV01000009.1"/>
</dbReference>
<dbReference type="EMBL" id="FNQV01000009">
    <property type="protein sequence ID" value="SEA45077.1"/>
    <property type="molecule type" value="Genomic_DNA"/>
</dbReference>
<reference evidence="3" key="1">
    <citation type="submission" date="2016-10" db="EMBL/GenBank/DDBJ databases">
        <authorList>
            <person name="Varghese N."/>
            <person name="Submissions S."/>
        </authorList>
    </citation>
    <scope>NUCLEOTIDE SEQUENCE [LARGE SCALE GENOMIC DNA]</scope>
    <source>
        <strain evidence="3">KPR-1</strain>
    </source>
</reference>
<keyword evidence="1" id="KW-0472">Membrane</keyword>
<sequence>MSMLATAARPRRTTTTIERPSLSVVRTPALRRSIAPFLTLLITILATAMGLTLMLNTQMAVTSYEIRDTRAQLVELTETAQTLKAEVETLGSPEYLRGAAGKIGMVPASTTFIMNLQAGTITALQEGQQ</sequence>
<evidence type="ECO:0000256" key="1">
    <source>
        <dbReference type="SAM" id="Phobius"/>
    </source>
</evidence>
<keyword evidence="3" id="KW-1185">Reference proteome</keyword>
<evidence type="ECO:0000313" key="2">
    <source>
        <dbReference type="EMBL" id="SEA45077.1"/>
    </source>
</evidence>
<evidence type="ECO:0008006" key="4">
    <source>
        <dbReference type="Google" id="ProtNLM"/>
    </source>
</evidence>
<dbReference type="AlphaFoldDB" id="A0A1H4BAE0"/>
<protein>
    <recommendedName>
        <fullName evidence="4">Cell division protein FtsL</fullName>
    </recommendedName>
</protein>
<organism evidence="2 3">
    <name type="scientific">Bowdeniella nasicola</name>
    <dbReference type="NCBI Taxonomy" id="208480"/>
    <lineage>
        <taxon>Bacteria</taxon>
        <taxon>Bacillati</taxon>
        <taxon>Actinomycetota</taxon>
        <taxon>Actinomycetes</taxon>
        <taxon>Actinomycetales</taxon>
        <taxon>Actinomycetaceae</taxon>
        <taxon>Bowdeniella</taxon>
    </lineage>
</organism>
<name>A0A1H4BAE0_9ACTO</name>
<gene>
    <name evidence="2" type="ORF">SAMN02910418_01628</name>
</gene>
<dbReference type="Proteomes" id="UP000199288">
    <property type="component" value="Unassembled WGS sequence"/>
</dbReference>
<keyword evidence="1" id="KW-0812">Transmembrane</keyword>
<keyword evidence="1" id="KW-1133">Transmembrane helix</keyword>
<evidence type="ECO:0000313" key="3">
    <source>
        <dbReference type="Proteomes" id="UP000199288"/>
    </source>
</evidence>
<dbReference type="OrthoDB" id="3267405at2"/>
<accession>A0A1H4BAE0</accession>
<proteinExistence type="predicted"/>
<feature type="transmembrane region" description="Helical" evidence="1">
    <location>
        <begin position="34"/>
        <end position="55"/>
    </location>
</feature>